<dbReference type="EMBL" id="KI913186">
    <property type="protein sequence ID" value="ETV68378.1"/>
    <property type="molecule type" value="Genomic_DNA"/>
</dbReference>
<gene>
    <name evidence="1" type="ORF">H257_15694</name>
</gene>
<reference evidence="1" key="1">
    <citation type="submission" date="2013-12" db="EMBL/GenBank/DDBJ databases">
        <title>The Genome Sequence of Aphanomyces astaci APO3.</title>
        <authorList>
            <consortium name="The Broad Institute Genomics Platform"/>
            <person name="Russ C."/>
            <person name="Tyler B."/>
            <person name="van West P."/>
            <person name="Dieguez-Uribeondo J."/>
            <person name="Young S.K."/>
            <person name="Zeng Q."/>
            <person name="Gargeya S."/>
            <person name="Fitzgerald M."/>
            <person name="Abouelleil A."/>
            <person name="Alvarado L."/>
            <person name="Chapman S.B."/>
            <person name="Gainer-Dewar J."/>
            <person name="Goldberg J."/>
            <person name="Griggs A."/>
            <person name="Gujja S."/>
            <person name="Hansen M."/>
            <person name="Howarth C."/>
            <person name="Imamovic A."/>
            <person name="Ireland A."/>
            <person name="Larimer J."/>
            <person name="McCowan C."/>
            <person name="Murphy C."/>
            <person name="Pearson M."/>
            <person name="Poon T.W."/>
            <person name="Priest M."/>
            <person name="Roberts A."/>
            <person name="Saif S."/>
            <person name="Shea T."/>
            <person name="Sykes S."/>
            <person name="Wortman J."/>
            <person name="Nusbaum C."/>
            <person name="Birren B."/>
        </authorList>
    </citation>
    <scope>NUCLEOTIDE SEQUENCE [LARGE SCALE GENOMIC DNA]</scope>
    <source>
        <strain evidence="1">APO3</strain>
    </source>
</reference>
<evidence type="ECO:0000313" key="1">
    <source>
        <dbReference type="EMBL" id="ETV68378.1"/>
    </source>
</evidence>
<dbReference type="VEuPathDB" id="FungiDB:H257_15694"/>
<dbReference type="GeneID" id="20817690"/>
<protein>
    <submittedName>
        <fullName evidence="1">Uncharacterized protein</fullName>
    </submittedName>
</protein>
<dbReference type="AlphaFoldDB" id="W4FNW7"/>
<sequence length="85" mass="9289">MSIVTWRAHATSFPWTLVKSAQTIADMTLASSAPPDRTNCIPRSDMKRTALVGGRPYHGEAVGIETSASSYHCDGQEIPPMELVW</sequence>
<dbReference type="RefSeq" id="XP_009842173.1">
    <property type="nucleotide sequence ID" value="XM_009843871.1"/>
</dbReference>
<name>W4FNW7_APHAT</name>
<organism evidence="1">
    <name type="scientific">Aphanomyces astaci</name>
    <name type="common">Crayfish plague agent</name>
    <dbReference type="NCBI Taxonomy" id="112090"/>
    <lineage>
        <taxon>Eukaryota</taxon>
        <taxon>Sar</taxon>
        <taxon>Stramenopiles</taxon>
        <taxon>Oomycota</taxon>
        <taxon>Saprolegniomycetes</taxon>
        <taxon>Saprolegniales</taxon>
        <taxon>Verrucalvaceae</taxon>
        <taxon>Aphanomyces</taxon>
    </lineage>
</organism>
<proteinExistence type="predicted"/>
<accession>W4FNW7</accession>